<gene>
    <name evidence="1" type="ORF">A2937_01255</name>
</gene>
<comment type="caution">
    <text evidence="1">The sequence shown here is derived from an EMBL/GenBank/DDBJ whole genome shotgun (WGS) entry which is preliminary data.</text>
</comment>
<name>A0A1G2SI71_9BACT</name>
<reference evidence="1 2" key="1">
    <citation type="journal article" date="2016" name="Nat. Commun.">
        <title>Thousands of microbial genomes shed light on interconnected biogeochemical processes in an aquifer system.</title>
        <authorList>
            <person name="Anantharaman K."/>
            <person name="Brown C.T."/>
            <person name="Hug L.A."/>
            <person name="Sharon I."/>
            <person name="Castelle C.J."/>
            <person name="Probst A.J."/>
            <person name="Thomas B.C."/>
            <person name="Singh A."/>
            <person name="Wilkins M.J."/>
            <person name="Karaoz U."/>
            <person name="Brodie E.L."/>
            <person name="Williams K.H."/>
            <person name="Hubbard S.S."/>
            <person name="Banfield J.F."/>
        </authorList>
    </citation>
    <scope>NUCLEOTIDE SEQUENCE [LARGE SCALE GENOMIC DNA]</scope>
</reference>
<dbReference type="EMBL" id="MHUW01000001">
    <property type="protein sequence ID" value="OHA84349.1"/>
    <property type="molecule type" value="Genomic_DNA"/>
</dbReference>
<sequence>MNKHIFQSAKVILLALVLSIGISYVSAWTAPTVTPPNGNVAAPLNVSNTAQTKAGNITANYLIASSESNAPVFKDSNDSSYFLNPNGDSILSSIYATKICFGADCKTAWPSGGATYSAGNGLSLTGTTFSTNTTQTQARVSGNCAVGSSIRVINMDGTVSCEADDVGAGGMMVFAGDGCTTCPYGEFEVPGGSACKVKEFSGTIRGILVAGTACRLDGPGSIPYVFWSY</sequence>
<dbReference type="AlphaFoldDB" id="A0A1G2SI71"/>
<protein>
    <submittedName>
        <fullName evidence="1">Uncharacterized protein</fullName>
    </submittedName>
</protein>
<organism evidence="1 2">
    <name type="scientific">Candidatus Yonathbacteria bacterium RIFCSPLOWO2_01_FULL_47_33b</name>
    <dbReference type="NCBI Taxonomy" id="1802727"/>
    <lineage>
        <taxon>Bacteria</taxon>
        <taxon>Candidatus Yonathiibacteriota</taxon>
    </lineage>
</organism>
<accession>A0A1G2SI71</accession>
<dbReference type="Proteomes" id="UP000177987">
    <property type="component" value="Unassembled WGS sequence"/>
</dbReference>
<proteinExistence type="predicted"/>
<evidence type="ECO:0000313" key="1">
    <source>
        <dbReference type="EMBL" id="OHA84349.1"/>
    </source>
</evidence>
<evidence type="ECO:0000313" key="2">
    <source>
        <dbReference type="Proteomes" id="UP000177987"/>
    </source>
</evidence>